<dbReference type="Proteomes" id="UP001151760">
    <property type="component" value="Unassembled WGS sequence"/>
</dbReference>
<accession>A0ABQ5GAV2</accession>
<evidence type="ECO:0000313" key="3">
    <source>
        <dbReference type="Proteomes" id="UP001151760"/>
    </source>
</evidence>
<dbReference type="Gene3D" id="2.40.50.140">
    <property type="entry name" value="Nucleic acid-binding proteins"/>
    <property type="match status" value="1"/>
</dbReference>
<evidence type="ECO:0000313" key="2">
    <source>
        <dbReference type="EMBL" id="GJT72007.1"/>
    </source>
</evidence>
<reference evidence="2" key="2">
    <citation type="submission" date="2022-01" db="EMBL/GenBank/DDBJ databases">
        <authorList>
            <person name="Yamashiro T."/>
            <person name="Shiraishi A."/>
            <person name="Satake H."/>
            <person name="Nakayama K."/>
        </authorList>
    </citation>
    <scope>NUCLEOTIDE SEQUENCE</scope>
</reference>
<organism evidence="2 3">
    <name type="scientific">Tanacetum coccineum</name>
    <dbReference type="NCBI Taxonomy" id="301880"/>
    <lineage>
        <taxon>Eukaryota</taxon>
        <taxon>Viridiplantae</taxon>
        <taxon>Streptophyta</taxon>
        <taxon>Embryophyta</taxon>
        <taxon>Tracheophyta</taxon>
        <taxon>Spermatophyta</taxon>
        <taxon>Magnoliopsida</taxon>
        <taxon>eudicotyledons</taxon>
        <taxon>Gunneridae</taxon>
        <taxon>Pentapetalae</taxon>
        <taxon>asterids</taxon>
        <taxon>campanulids</taxon>
        <taxon>Asterales</taxon>
        <taxon>Asteraceae</taxon>
        <taxon>Asteroideae</taxon>
        <taxon>Anthemideae</taxon>
        <taxon>Anthemidinae</taxon>
        <taxon>Tanacetum</taxon>
    </lineage>
</organism>
<dbReference type="EMBL" id="BQNB010018217">
    <property type="protein sequence ID" value="GJT72007.1"/>
    <property type="molecule type" value="Genomic_DNA"/>
</dbReference>
<proteinExistence type="predicted"/>
<sequence>MLWGNLGEVLVEKKTKQFAFSDKVYLSSTSSSVILDDAEIPAIKALKDVNRTKTGWNFPSCGSEGCRKGVTWQKRYFFFESCNRQVDFPMLRYRLELDVSDVTATFESFTCWQLNPEEVCGDSVGSNTLDALDGVQTYRLSRPVRAPTVATPIKPSEPKRIKSLVIEDSDVEASGDSSGYVRRIMPDPISDSKKQRKRVVNEVSSKDVSGNTLQNDSTDWLAYADASSE</sequence>
<evidence type="ECO:0000256" key="1">
    <source>
        <dbReference type="SAM" id="MobiDB-lite"/>
    </source>
</evidence>
<dbReference type="InterPro" id="IPR012340">
    <property type="entry name" value="NA-bd_OB-fold"/>
</dbReference>
<dbReference type="SUPFAM" id="SSF50249">
    <property type="entry name" value="Nucleic acid-binding proteins"/>
    <property type="match status" value="1"/>
</dbReference>
<gene>
    <name evidence="2" type="ORF">Tco_1031293</name>
</gene>
<comment type="caution">
    <text evidence="2">The sequence shown here is derived from an EMBL/GenBank/DDBJ whole genome shotgun (WGS) entry which is preliminary data.</text>
</comment>
<reference evidence="2" key="1">
    <citation type="journal article" date="2022" name="Int. J. Mol. Sci.">
        <title>Draft Genome of Tanacetum Coccineum: Genomic Comparison of Closely Related Tanacetum-Family Plants.</title>
        <authorList>
            <person name="Yamashiro T."/>
            <person name="Shiraishi A."/>
            <person name="Nakayama K."/>
            <person name="Satake H."/>
        </authorList>
    </citation>
    <scope>NUCLEOTIDE SEQUENCE</scope>
</reference>
<name>A0ABQ5GAV2_9ASTR</name>
<keyword evidence="3" id="KW-1185">Reference proteome</keyword>
<feature type="compositionally biased region" description="Polar residues" evidence="1">
    <location>
        <begin position="202"/>
        <end position="216"/>
    </location>
</feature>
<feature type="region of interest" description="Disordered" evidence="1">
    <location>
        <begin position="173"/>
        <end position="216"/>
    </location>
</feature>
<protein>
    <submittedName>
        <fullName evidence="2">Nucleic acid-binding, OB-fold protein</fullName>
    </submittedName>
</protein>